<comment type="caution">
    <text evidence="4">The sequence shown here is derived from an EMBL/GenBank/DDBJ whole genome shotgun (WGS) entry which is preliminary data.</text>
</comment>
<dbReference type="InterPro" id="IPR027787">
    <property type="entry name" value="Alpha/beta-hydrolase_catalytic"/>
</dbReference>
<accession>A0ABW1YS54</accession>
<dbReference type="PIRSF" id="PIRSF007542">
    <property type="entry name" value="UCP007542"/>
    <property type="match status" value="1"/>
</dbReference>
<dbReference type="GO" id="GO:0016787">
    <property type="term" value="F:hydrolase activity"/>
    <property type="evidence" value="ECO:0007669"/>
    <property type="project" value="UniProtKB-KW"/>
</dbReference>
<feature type="transmembrane region" description="Helical" evidence="1">
    <location>
        <begin position="110"/>
        <end position="131"/>
    </location>
</feature>
<feature type="domain" description="Alpha/beta-hydrolase N-terminal" evidence="3">
    <location>
        <begin position="23"/>
        <end position="230"/>
    </location>
</feature>
<gene>
    <name evidence="4" type="ORF">ACFQBM_20095</name>
</gene>
<evidence type="ECO:0000256" key="1">
    <source>
        <dbReference type="SAM" id="Phobius"/>
    </source>
</evidence>
<dbReference type="Pfam" id="PF15420">
    <property type="entry name" value="Abhydrolase_9_N"/>
    <property type="match status" value="1"/>
</dbReference>
<evidence type="ECO:0000259" key="3">
    <source>
        <dbReference type="Pfam" id="PF15420"/>
    </source>
</evidence>
<evidence type="ECO:0000313" key="4">
    <source>
        <dbReference type="EMBL" id="MFC6635579.1"/>
    </source>
</evidence>
<keyword evidence="5" id="KW-1185">Reference proteome</keyword>
<feature type="transmembrane region" description="Helical" evidence="1">
    <location>
        <begin position="152"/>
        <end position="170"/>
    </location>
</feature>
<protein>
    <submittedName>
        <fullName evidence="4">Alpha/beta hydrolase</fullName>
    </submittedName>
</protein>
<evidence type="ECO:0000313" key="5">
    <source>
        <dbReference type="Proteomes" id="UP001596425"/>
    </source>
</evidence>
<keyword evidence="1" id="KW-1133">Transmembrane helix</keyword>
<feature type="domain" description="Alpha/beta-hydrolase catalytic" evidence="2">
    <location>
        <begin position="246"/>
        <end position="533"/>
    </location>
</feature>
<feature type="transmembrane region" description="Helical" evidence="1">
    <location>
        <begin position="7"/>
        <end position="28"/>
    </location>
</feature>
<keyword evidence="1" id="KW-0812">Transmembrane</keyword>
<feature type="transmembrane region" description="Helical" evidence="1">
    <location>
        <begin position="72"/>
        <end position="90"/>
    </location>
</feature>
<dbReference type="Pfam" id="PF10081">
    <property type="entry name" value="Abhydrolase_9"/>
    <property type="match status" value="1"/>
</dbReference>
<name>A0ABW1YS54_9GAMM</name>
<keyword evidence="1" id="KW-0472">Membrane</keyword>
<feature type="transmembrane region" description="Helical" evidence="1">
    <location>
        <begin position="40"/>
        <end position="60"/>
    </location>
</feature>
<keyword evidence="4" id="KW-0378">Hydrolase</keyword>
<evidence type="ECO:0000259" key="2">
    <source>
        <dbReference type="Pfam" id="PF10081"/>
    </source>
</evidence>
<dbReference type="InterPro" id="IPR027788">
    <property type="entry name" value="Alpha/beta-hydrolase_N_dom"/>
</dbReference>
<dbReference type="Proteomes" id="UP001596425">
    <property type="component" value="Unassembled WGS sequence"/>
</dbReference>
<dbReference type="RefSeq" id="WP_193194588.1">
    <property type="nucleotide sequence ID" value="NZ_JACZFR010000063.1"/>
</dbReference>
<organism evidence="4 5">
    <name type="scientific">Microbulbifer taiwanensis</name>
    <dbReference type="NCBI Taxonomy" id="986746"/>
    <lineage>
        <taxon>Bacteria</taxon>
        <taxon>Pseudomonadati</taxon>
        <taxon>Pseudomonadota</taxon>
        <taxon>Gammaproteobacteria</taxon>
        <taxon>Cellvibrionales</taxon>
        <taxon>Microbulbiferaceae</taxon>
        <taxon>Microbulbifer</taxon>
    </lineage>
</organism>
<proteinExistence type="predicted"/>
<sequence>MRLGHFFSTAGLLIGTVFFALSLTPSLIPRTDIVQGAISGLSFAAGYGAGVLLIWLWSFLGLPLPGASTRRLLRWIAAALCALLALAFLFKASGWQNSVRSLMGLEEVSGVRPFTVALVALAFFLLVLLIAKLFKRTYFFLSRRLEKRIPRRVSLLLGLVAAFWLFWAVINDVLLNAALHSVDSIYQKLDARMQPDMVPPDDPAKPGGADSLLRWQDMGHQGRRYLALGPTAADIGEVAGKSMEPIRVYVGLNAAEAPRERARLALEELKRVGGFERSVLVLITPTGTGWVDPGAINSVEFLHRGDIASVAGQYSYLPSPIALMTEDAYGKETAQALFEAIYGHWSRLPAETRPKLYLFGLSLGALNSDRSFDFYDIIDDPFDGALWAGPPFRSDTWREVTAHRDPDSPAWLPQFRGGAVVRFGNHFGGYEKGKVPWGTFRLAYLQHSSDPIVFFEPQALYRKPAWMNVPRGPEVSPDLKWYPIVTMFQLAADMHAGIAPKGFGHTYAPMDYVRAWLALTEPQGWTEQDLQRLREKLNTYNAR</sequence>
<dbReference type="InterPro" id="IPR012037">
    <property type="entry name" value="Alpha/beta-hydrolase_fam"/>
</dbReference>
<reference evidence="5" key="1">
    <citation type="journal article" date="2019" name="Int. J. Syst. Evol. Microbiol.">
        <title>The Global Catalogue of Microorganisms (GCM) 10K type strain sequencing project: providing services to taxonomists for standard genome sequencing and annotation.</title>
        <authorList>
            <consortium name="The Broad Institute Genomics Platform"/>
            <consortium name="The Broad Institute Genome Sequencing Center for Infectious Disease"/>
            <person name="Wu L."/>
            <person name="Ma J."/>
        </authorList>
    </citation>
    <scope>NUCLEOTIDE SEQUENCE [LARGE SCALE GENOMIC DNA]</scope>
    <source>
        <strain evidence="5">CGMCC 1.13718</strain>
    </source>
</reference>
<dbReference type="EMBL" id="JBHSVR010000001">
    <property type="protein sequence ID" value="MFC6635579.1"/>
    <property type="molecule type" value="Genomic_DNA"/>
</dbReference>